<dbReference type="CDD" id="cd04084">
    <property type="entry name" value="CBM6_xylanase-like"/>
    <property type="match status" value="3"/>
</dbReference>
<dbReference type="Proteomes" id="UP000230161">
    <property type="component" value="Unassembled WGS sequence"/>
</dbReference>
<evidence type="ECO:0000313" key="4">
    <source>
        <dbReference type="EMBL" id="PJJ55297.1"/>
    </source>
</evidence>
<dbReference type="InterPro" id="IPR008979">
    <property type="entry name" value="Galactose-bd-like_sf"/>
</dbReference>
<sequence length="1844" mass="194405">MPIAVAVALVAAGLVPGVAAVGTAAAEALGAPGANDYTQFVDPFVSTEDDYGQDMPGAMAPHGLAKLNPMTTPGRSHSGYNYAEDQIAGFTATNLDGVGGSGAGGDLLTVPTYVQYTGRPATSSYAKNYSHDDEDATPGYYRVALGTTQGTDGSVSNTPGSAPIEAEMTADVRTAFQRYTFPNAGPASLVLDLRNNYTGRLDAGLDTTVLDDGRASFSGFVAGTFNGANYRLYYYAETTEPVKGVRTWGNDGVLGAATSQHGTDIGAIIDVDVTAGDIVELKTTLSPISTAQAKTDMANEIGDRGFDAVRDDTAAAWNQVLGTVAVDSSVTSDPDGTLKQLFYTHLYRLFSSPVNATSTTGTYRGADGVIYQADGYTHYDGWGLWDDFRKQSILAIAFPDVYHDVTQSLVDLFAEFANTSAGSITALEQSVPSVRYERASVVVADAVSKGVDLKGLDLAFAGLKKHVGGGYNPANTVRGYIADQVGDTLGTAYDDWAMSVIADALGDADDKAFYLNRATNYTNVFNKDAWTNLDGVKVGMMYPKDGNGNWWNNVNPEQFEAANLYQGTLWQYNWYVANDMGGMIDLMGGQENAQSAVDYMFGEQAPDDGSRMLHSNANEIDLQAPYLFNFVGQPSHTQYWARSIYTKPTWNRYIATGSVGQAPTSGGEFRPPIKDKVFELDSDGFLPSMDNDTGMMSATFVAAAMGLFPATAGSDSYQIGSPFFEHVTIDGHNGKTFSINADDVSPDRFYIQSATLNGASLDRTWITNDEIMAGGDVTFQMGDTASEWAADGPMAYTMSDHVDSAVYDRARTNPVSSSSKVFAEATANDGTIGNTITLSATGTTFAGAVGDDLAGSAVTAVNVPDGLALHAIKRSDTSLELSLSGSARIHLPSDDIDDLAVTLAGSAFATAVNGAAQTIDLKVAYSGYSLVADKAGVTADESGAVTGTVSLTVQGGATFAEASGDLIAAGTARVDGLPAGLSATLVRQDATTLALAVSGTLQAVEAGTFTIGFDDAALAGGVTASEITGDGLSALHPLTISVGSDWRDKLAALYADVHLVQQGNYSPQSFAVLTSALEKAKAALDNPAASDVALQQAYFTVQSAVDALELGEGGFRRLEGERSDAWSGGELKNEAINLGGVKPDSWVEYKGMDFSAGAPARIDIRYVANATRTPADSAVEIHVDAPDGPLAGTVPLPNNSPDWNNYTTATYTFTDPTVLADASSVFFVFRGTVTGNLPWVANLDYFQFVGANTAPDTFDRLTTRNATELHPGIDRSLEMFQNVNNAEWARYRDYDFGDEGVDKLLVNYDKPVNGTPESTAVEVHFGSIDSPAVATVALEGHTGDNWGSYRTATIDVDPTVFVGVKDVYFVFTIPTPDAGGRNPYIANIPWMQFVHTGPEAPTSFHLEAESFAASSGGDLGVENNTDPSGVGYTNLKGTHNNDWLRYDGVDFGEQTATSVTVRYVNNSSRCGANSRVEVYLDSRDGAPFTTVPLPVTGNAWSAINTTTVDLPSGITGAHTIFLVLRTEPNADHPYVANIDWFDFGYGVDASPLRAAIEKYAPLMDEEGRYLAVDFRTFRAAFESAEALAEQENITRDELAEALRTLNLSAGQLEWKVVRQLGELIPQAEAVDPALYTPESYAPLAAATARAKALTEDASYEEYQEVYGELRTAYESLGLVVPPEPGRADEQLQVTIPEAGSGEFVWNIDGGNGLVDLGTAVQGGDHFAAAGAINAVRVTDTRVAAPQWSISAQVGDFTSGGDTFSGKYLGWTPRLLEAGGGAAAGVAVASGFESGDGLSASSTLGSAGSGHALGSAILGADLDLRFPLEVADGTYQATLTLTALG</sequence>
<dbReference type="SUPFAM" id="SSF48208">
    <property type="entry name" value="Six-hairpin glycosidases"/>
    <property type="match status" value="1"/>
</dbReference>
<dbReference type="Gene3D" id="2.60.120.260">
    <property type="entry name" value="Galactose-binding domain-like"/>
    <property type="match status" value="3"/>
</dbReference>
<accession>A0A2M9BBI3</accession>
<evidence type="ECO:0000259" key="3">
    <source>
        <dbReference type="PROSITE" id="PS51175"/>
    </source>
</evidence>
<dbReference type="InterPro" id="IPR050883">
    <property type="entry name" value="PNGase"/>
</dbReference>
<dbReference type="GO" id="GO:0006516">
    <property type="term" value="P:glycoprotein catabolic process"/>
    <property type="evidence" value="ECO:0007669"/>
    <property type="project" value="TreeGrafter"/>
</dbReference>
<evidence type="ECO:0000313" key="5">
    <source>
        <dbReference type="Proteomes" id="UP000230161"/>
    </source>
</evidence>
<dbReference type="Gene3D" id="1.20.1270.90">
    <property type="entry name" value="AF1782-like"/>
    <property type="match status" value="1"/>
</dbReference>
<dbReference type="Gene3D" id="1.20.1050.60">
    <property type="entry name" value="alpha-1,2-mannosidase"/>
    <property type="match status" value="1"/>
</dbReference>
<dbReference type="GO" id="GO:0030246">
    <property type="term" value="F:carbohydrate binding"/>
    <property type="evidence" value="ECO:0007669"/>
    <property type="project" value="InterPro"/>
</dbReference>
<dbReference type="PROSITE" id="PS51175">
    <property type="entry name" value="CBM6"/>
    <property type="match status" value="2"/>
</dbReference>
<feature type="domain" description="CBM6" evidence="3">
    <location>
        <begin position="1106"/>
        <end position="1249"/>
    </location>
</feature>
<dbReference type="EMBL" id="PGFB01000006">
    <property type="protein sequence ID" value="PJJ55297.1"/>
    <property type="molecule type" value="Genomic_DNA"/>
</dbReference>
<dbReference type="InterPro" id="IPR014718">
    <property type="entry name" value="GH-type_carb-bd"/>
</dbReference>
<dbReference type="InterPro" id="IPR041371">
    <property type="entry name" value="GH92_N"/>
</dbReference>
<dbReference type="InterPro" id="IPR012939">
    <property type="entry name" value="Glyco_hydro_92"/>
</dbReference>
<dbReference type="InterPro" id="IPR005084">
    <property type="entry name" value="CBM6"/>
</dbReference>
<dbReference type="InterPro" id="IPR006584">
    <property type="entry name" value="Cellulose-bd_IV"/>
</dbReference>
<dbReference type="Gene3D" id="3.30.2080.10">
    <property type="entry name" value="GH92 mannosidase domain"/>
    <property type="match status" value="1"/>
</dbReference>
<dbReference type="Gene3D" id="1.20.1610.10">
    <property type="entry name" value="alpha-1,2-mannosidases domains"/>
    <property type="match status" value="1"/>
</dbReference>
<dbReference type="PANTHER" id="PTHR12143">
    <property type="entry name" value="PEPTIDE N-GLYCANASE PNGASE -RELATED"/>
    <property type="match status" value="1"/>
</dbReference>
<dbReference type="PANTHER" id="PTHR12143:SF39">
    <property type="entry name" value="SECRETED PROTEIN"/>
    <property type="match status" value="1"/>
</dbReference>
<feature type="chain" id="PRO_5038623549" evidence="2">
    <location>
        <begin position="20"/>
        <end position="1844"/>
    </location>
</feature>
<feature type="signal peptide" evidence="2">
    <location>
        <begin position="1"/>
        <end position="19"/>
    </location>
</feature>
<dbReference type="InterPro" id="IPR008928">
    <property type="entry name" value="6-hairpin_glycosidase_sf"/>
</dbReference>
<evidence type="ECO:0000256" key="2">
    <source>
        <dbReference type="SAM" id="SignalP"/>
    </source>
</evidence>
<feature type="domain" description="CBM6" evidence="3">
    <location>
        <begin position="1404"/>
        <end position="1544"/>
    </location>
</feature>
<dbReference type="SUPFAM" id="SSF49785">
    <property type="entry name" value="Galactose-binding domain-like"/>
    <property type="match status" value="3"/>
</dbReference>
<comment type="caution">
    <text evidence="4">The sequence shown here is derived from an EMBL/GenBank/DDBJ whole genome shotgun (WGS) entry which is preliminary data.</text>
</comment>
<dbReference type="Pfam" id="PF17678">
    <property type="entry name" value="Glyco_hydro_92N"/>
    <property type="match status" value="1"/>
</dbReference>
<protein>
    <submittedName>
        <fullName evidence="4">Putative alpha-1,2-mannosidase</fullName>
    </submittedName>
</protein>
<dbReference type="Gene3D" id="2.70.98.10">
    <property type="match status" value="1"/>
</dbReference>
<dbReference type="GO" id="GO:0000224">
    <property type="term" value="F:peptide-N4-(N-acetyl-beta-glucosaminyl)asparagine amidase activity"/>
    <property type="evidence" value="ECO:0007669"/>
    <property type="project" value="TreeGrafter"/>
</dbReference>
<dbReference type="Pfam" id="PF07971">
    <property type="entry name" value="Glyco_hydro_92"/>
    <property type="match status" value="2"/>
</dbReference>
<dbReference type="SMART" id="SM00606">
    <property type="entry name" value="CBD_IV"/>
    <property type="match status" value="3"/>
</dbReference>
<organism evidence="4 5">
    <name type="scientific">Compostimonas suwonensis</name>
    <dbReference type="NCBI Taxonomy" id="1048394"/>
    <lineage>
        <taxon>Bacteria</taxon>
        <taxon>Bacillati</taxon>
        <taxon>Actinomycetota</taxon>
        <taxon>Actinomycetes</taxon>
        <taxon>Micrococcales</taxon>
        <taxon>Microbacteriaceae</taxon>
        <taxon>Compostimonas</taxon>
    </lineage>
</organism>
<dbReference type="GO" id="GO:0005975">
    <property type="term" value="P:carbohydrate metabolic process"/>
    <property type="evidence" value="ECO:0007669"/>
    <property type="project" value="InterPro"/>
</dbReference>
<evidence type="ECO:0000256" key="1">
    <source>
        <dbReference type="ARBA" id="ARBA00022729"/>
    </source>
</evidence>
<gene>
    <name evidence="4" type="ORF">CLV54_3187</name>
</gene>
<keyword evidence="5" id="KW-1185">Reference proteome</keyword>
<dbReference type="GO" id="GO:0005829">
    <property type="term" value="C:cytosol"/>
    <property type="evidence" value="ECO:0007669"/>
    <property type="project" value="TreeGrafter"/>
</dbReference>
<reference evidence="4 5" key="1">
    <citation type="submission" date="2017-11" db="EMBL/GenBank/DDBJ databases">
        <title>Genomic Encyclopedia of Archaeal and Bacterial Type Strains, Phase II (KMG-II): From Individual Species to Whole Genera.</title>
        <authorList>
            <person name="Goeker M."/>
        </authorList>
    </citation>
    <scope>NUCLEOTIDE SEQUENCE [LARGE SCALE GENOMIC DNA]</scope>
    <source>
        <strain evidence="4 5">DSM 25625</strain>
    </source>
</reference>
<dbReference type="Pfam" id="PF03422">
    <property type="entry name" value="CBM_6"/>
    <property type="match status" value="3"/>
</dbReference>
<name>A0A2M9BBI3_9MICO</name>
<proteinExistence type="predicted"/>
<keyword evidence="1 2" id="KW-0732">Signal</keyword>